<reference evidence="5 6" key="1">
    <citation type="submission" date="2015-09" db="EMBL/GenBank/DDBJ databases">
        <title>Host preference determinants of Valsa canker pathogens revealed by comparative genomics.</title>
        <authorList>
            <person name="Yin Z."/>
            <person name="Huang L."/>
        </authorList>
    </citation>
    <scope>NUCLEOTIDE SEQUENCE [LARGE SCALE GENOMIC DNA]</scope>
    <source>
        <strain evidence="5 6">03-1</strain>
    </source>
</reference>
<accession>A0A423VVA9</accession>
<dbReference type="GO" id="GO:0006506">
    <property type="term" value="P:GPI anchor biosynthetic process"/>
    <property type="evidence" value="ECO:0007669"/>
    <property type="project" value="InterPro"/>
</dbReference>
<keyword evidence="3" id="KW-1133">Transmembrane helix</keyword>
<evidence type="ECO:0000256" key="2">
    <source>
        <dbReference type="SAM" id="MobiDB-lite"/>
    </source>
</evidence>
<dbReference type="PANTHER" id="PTHR13315">
    <property type="entry name" value="METALLO PHOSPHOESTERASE RELATED"/>
    <property type="match status" value="1"/>
</dbReference>
<feature type="domain" description="Nascent polypeptide-associated complex subunit alpha-like UBA" evidence="4">
    <location>
        <begin position="775"/>
        <end position="815"/>
    </location>
</feature>
<protein>
    <recommendedName>
        <fullName evidence="4">Nascent polypeptide-associated complex subunit alpha-like UBA domain-containing protein</fullName>
    </recommendedName>
</protein>
<feature type="compositionally biased region" description="Basic and acidic residues" evidence="2">
    <location>
        <begin position="611"/>
        <end position="621"/>
    </location>
</feature>
<evidence type="ECO:0000313" key="5">
    <source>
        <dbReference type="EMBL" id="ROV94951.1"/>
    </source>
</evidence>
<feature type="compositionally biased region" description="Gly residues" evidence="2">
    <location>
        <begin position="672"/>
        <end position="684"/>
    </location>
</feature>
<feature type="transmembrane region" description="Helical" evidence="3">
    <location>
        <begin position="81"/>
        <end position="102"/>
    </location>
</feature>
<dbReference type="InterPro" id="IPR044034">
    <property type="entry name" value="NAC-like_UBA"/>
</dbReference>
<evidence type="ECO:0000259" key="4">
    <source>
        <dbReference type="Pfam" id="PF19026"/>
    </source>
</evidence>
<gene>
    <name evidence="5" type="ORF">VMCG_08341</name>
</gene>
<feature type="region of interest" description="Disordered" evidence="2">
    <location>
        <begin position="572"/>
        <end position="686"/>
    </location>
</feature>
<dbReference type="AlphaFoldDB" id="A0A423VVA9"/>
<dbReference type="GO" id="GO:0005783">
    <property type="term" value="C:endoplasmic reticulum"/>
    <property type="evidence" value="ECO:0007669"/>
    <property type="project" value="TreeGrafter"/>
</dbReference>
<evidence type="ECO:0000256" key="3">
    <source>
        <dbReference type="SAM" id="Phobius"/>
    </source>
</evidence>
<keyword evidence="3" id="KW-0812">Transmembrane</keyword>
<feature type="compositionally biased region" description="Low complexity" evidence="2">
    <location>
        <begin position="585"/>
        <end position="596"/>
    </location>
</feature>
<dbReference type="Proteomes" id="UP000283895">
    <property type="component" value="Unassembled WGS sequence"/>
</dbReference>
<dbReference type="SUPFAM" id="SSF56300">
    <property type="entry name" value="Metallo-dependent phosphatases"/>
    <property type="match status" value="1"/>
</dbReference>
<organism evidence="5 6">
    <name type="scientific">Cytospora schulzeri</name>
    <dbReference type="NCBI Taxonomy" id="448051"/>
    <lineage>
        <taxon>Eukaryota</taxon>
        <taxon>Fungi</taxon>
        <taxon>Dikarya</taxon>
        <taxon>Ascomycota</taxon>
        <taxon>Pezizomycotina</taxon>
        <taxon>Sordariomycetes</taxon>
        <taxon>Sordariomycetidae</taxon>
        <taxon>Diaporthales</taxon>
        <taxon>Cytosporaceae</taxon>
        <taxon>Cytospora</taxon>
    </lineage>
</organism>
<proteinExistence type="predicted"/>
<dbReference type="PANTHER" id="PTHR13315:SF4">
    <property type="entry name" value="METALLOPHOSPHOESTERASE, ISOFORM E"/>
    <property type="match status" value="1"/>
</dbReference>
<dbReference type="OrthoDB" id="5977743at2759"/>
<dbReference type="CDD" id="cd14361">
    <property type="entry name" value="UBA_HYPK"/>
    <property type="match status" value="1"/>
</dbReference>
<keyword evidence="6" id="KW-1185">Reference proteome</keyword>
<comment type="caution">
    <text evidence="5">The sequence shown here is derived from an EMBL/GenBank/DDBJ whole genome shotgun (WGS) entry which is preliminary data.</text>
</comment>
<dbReference type="InterPro" id="IPR029052">
    <property type="entry name" value="Metallo-depent_PP-like"/>
</dbReference>
<dbReference type="STRING" id="356882.A0A423VVA9"/>
<evidence type="ECO:0000313" key="6">
    <source>
        <dbReference type="Proteomes" id="UP000283895"/>
    </source>
</evidence>
<dbReference type="InterPro" id="IPR038922">
    <property type="entry name" value="HYPK_UBA"/>
</dbReference>
<keyword evidence="1 3" id="KW-0472">Membrane</keyword>
<dbReference type="Pfam" id="PF19026">
    <property type="entry name" value="UBA_HYPK"/>
    <property type="match status" value="1"/>
</dbReference>
<dbReference type="EMBL" id="LKEA01000038">
    <property type="protein sequence ID" value="ROV94951.1"/>
    <property type="molecule type" value="Genomic_DNA"/>
</dbReference>
<name>A0A423VVA9_9PEZI</name>
<sequence length="818" mass="91411">MASYSNSSNGALPSSSNYTPFVPSNLRQNHSQVEEDDPIGDFINFLQRYWQKLLRFWNTKGKRTTIAFLLRTAHQLRRNLVLNRVFSFPHVLVVLWVLVLMWGERWIYHTKVENCHWSNWEKWPAGTTPHHLILVADPQLIDHHSYPGRPWPLSSLTVTITDNYMRRSYKQLQEQLHPDTVFFLGDLFDGGREWRTRYGSYEDPSWNHRPKDEIGYAKKWKRKYGDDYWLKEYARFSELFIDPWVQDESEAGLGQRGRKIITSLPGNHDLGFGSEVVVPARDRFEAFFGDVNRVDVIANHTFVSVDTLSLSARSSEDRAKADLSEIYRPAEEFLDKVQLTKRKAVEQELRRLRGEVQEPSQEHKVEEALSADFSNTPTLNPGEGKAELPTILLTHVPLYRPPGTQCGPLREHWPPANPTDPLARDDRNAISVSKGYQYQNVLNEGDSVDLVNKIGNVVHAFSGDDHDYCELTHAENQANVKEITVKSTSMAMGVPTPGFLMVSMYNPIDTEGNPLSSDQASTLQTHLCLLPNQLGTYARYGGFAFVCAVAVAIRALLVPILKLQPFALDPADAPPPGDHRHHNQHNNNHNNNNSHNPILPVYRTRGGKPKAKAEDHDDKRPPTGSASFTPGVRANGLVAQARNASPKRHGGNNSAKGLGRHGSNREKRDRWGWGGDGYGDGGGPKIEIDLGDDDEYYYDGIVEGATAAGDVEDEVDLDQQAKSAEDRKAAAALSSLDDARGDDVASSSVDQEGLNKAMNMLSAGKAEEKKDVKKVKVDAADVTLLVDELDLTKPKATELLKQHDGDAVKAMRAFIAVN</sequence>
<dbReference type="GO" id="GO:0016020">
    <property type="term" value="C:membrane"/>
    <property type="evidence" value="ECO:0007669"/>
    <property type="project" value="GOC"/>
</dbReference>
<dbReference type="InterPro" id="IPR033308">
    <property type="entry name" value="PGAP5/Cdc1/Ted1"/>
</dbReference>
<evidence type="ECO:0000256" key="1">
    <source>
        <dbReference type="ARBA" id="ARBA00023136"/>
    </source>
</evidence>